<feature type="region of interest" description="Disordered" evidence="1">
    <location>
        <begin position="154"/>
        <end position="196"/>
    </location>
</feature>
<gene>
    <name evidence="2" type="ORF">H6P81_015921</name>
</gene>
<evidence type="ECO:0000256" key="1">
    <source>
        <dbReference type="SAM" id="MobiDB-lite"/>
    </source>
</evidence>
<evidence type="ECO:0000313" key="3">
    <source>
        <dbReference type="Proteomes" id="UP000825729"/>
    </source>
</evidence>
<evidence type="ECO:0000313" key="2">
    <source>
        <dbReference type="EMBL" id="KAG9444581.1"/>
    </source>
</evidence>
<feature type="region of interest" description="Disordered" evidence="1">
    <location>
        <begin position="272"/>
        <end position="317"/>
    </location>
</feature>
<comment type="caution">
    <text evidence="2">The sequence shown here is derived from an EMBL/GenBank/DDBJ whole genome shotgun (WGS) entry which is preliminary data.</text>
</comment>
<proteinExistence type="predicted"/>
<protein>
    <submittedName>
        <fullName evidence="2">Uncharacterized protein</fullName>
    </submittedName>
</protein>
<keyword evidence="3" id="KW-1185">Reference proteome</keyword>
<feature type="compositionally biased region" description="Basic and acidic residues" evidence="1">
    <location>
        <begin position="277"/>
        <end position="287"/>
    </location>
</feature>
<dbReference type="EMBL" id="JAINDJ010000006">
    <property type="protein sequence ID" value="KAG9444581.1"/>
    <property type="molecule type" value="Genomic_DNA"/>
</dbReference>
<reference evidence="2 3" key="1">
    <citation type="submission" date="2021-07" db="EMBL/GenBank/DDBJ databases">
        <title>The Aristolochia fimbriata genome: insights into angiosperm evolution, floral development and chemical biosynthesis.</title>
        <authorList>
            <person name="Jiao Y."/>
        </authorList>
    </citation>
    <scope>NUCLEOTIDE SEQUENCE [LARGE SCALE GENOMIC DNA]</scope>
    <source>
        <strain evidence="2">IBCAS-2021</strain>
        <tissue evidence="2">Leaf</tissue>
    </source>
</reference>
<dbReference type="PANTHER" id="PTHR33220:SF5">
    <property type="entry name" value="RRNA INTRON-ENCODED HOMING ENDONUCLEASE"/>
    <property type="match status" value="1"/>
</dbReference>
<dbReference type="PANTHER" id="PTHR33220">
    <property type="entry name" value="BNAA09G04420D PROTEIN"/>
    <property type="match status" value="1"/>
</dbReference>
<feature type="compositionally biased region" description="Basic residues" evidence="1">
    <location>
        <begin position="172"/>
        <end position="183"/>
    </location>
</feature>
<name>A0AAV7E9S2_ARIFI</name>
<accession>A0AAV7E9S2</accession>
<dbReference type="Proteomes" id="UP000825729">
    <property type="component" value="Unassembled WGS sequence"/>
</dbReference>
<organism evidence="2 3">
    <name type="scientific">Aristolochia fimbriata</name>
    <name type="common">White veined hardy Dutchman's pipe vine</name>
    <dbReference type="NCBI Taxonomy" id="158543"/>
    <lineage>
        <taxon>Eukaryota</taxon>
        <taxon>Viridiplantae</taxon>
        <taxon>Streptophyta</taxon>
        <taxon>Embryophyta</taxon>
        <taxon>Tracheophyta</taxon>
        <taxon>Spermatophyta</taxon>
        <taxon>Magnoliopsida</taxon>
        <taxon>Magnoliidae</taxon>
        <taxon>Piperales</taxon>
        <taxon>Aristolochiaceae</taxon>
        <taxon>Aristolochia</taxon>
    </lineage>
</organism>
<sequence>MDILALASMKNVAKCDTWCELQNPANYRVFELKLHPRPLGQGYTCLGDTPDVFSLHLVPSCPTAGGAALRRGPEDWSSLPPAARLAEKHFAPSALWHDVWWLRPPRPCVARSFVRGPGSKEEPCQQSPPCPEALLGLRPQVRWQHPLSLSISISGGEKTYKDSPSNIERTGKSPKRPLRRTGHKSQGWRAREGENPVVPGPCRTAWRCRRVRMVRAGPPLDLGRRPTRVTRATRARANDPACRYVISVTEEGGPRPHGRALRHLCALGVDQRAPHTTRPETRTKESDMCASHRVTKPVRRKEADWRDPPSGLHRRPT</sequence>
<dbReference type="AlphaFoldDB" id="A0AAV7E9S2"/>